<evidence type="ECO:0000313" key="4">
    <source>
        <dbReference type="EMBL" id="QEV26341.1"/>
    </source>
</evidence>
<dbReference type="InterPro" id="IPR032689">
    <property type="entry name" value="TraG-D_C"/>
</dbReference>
<dbReference type="Gene3D" id="3.40.50.300">
    <property type="entry name" value="P-loop containing nucleotide triphosphate hydrolases"/>
    <property type="match status" value="1"/>
</dbReference>
<dbReference type="EMBL" id="CP023694">
    <property type="protein sequence ID" value="QEV26341.1"/>
    <property type="molecule type" value="Genomic_DNA"/>
</dbReference>
<evidence type="ECO:0000259" key="3">
    <source>
        <dbReference type="Pfam" id="PF12696"/>
    </source>
</evidence>
<evidence type="ECO:0000256" key="2">
    <source>
        <dbReference type="SAM" id="Phobius"/>
    </source>
</evidence>
<dbReference type="AlphaFoldDB" id="A0A5J6I639"/>
<reference evidence="4 5" key="1">
    <citation type="submission" date="2017-09" db="EMBL/GenBank/DDBJ databases">
        <authorList>
            <person name="Lee N."/>
            <person name="Cho B.-K."/>
        </authorList>
    </citation>
    <scope>NUCLEOTIDE SEQUENCE [LARGE SCALE GENOMIC DNA]</scope>
    <source>
        <strain evidence="4 5">ATCC 13740</strain>
    </source>
</reference>
<organism evidence="4 5">
    <name type="scientific">Streptomyces coeruleorubidus</name>
    <dbReference type="NCBI Taxonomy" id="116188"/>
    <lineage>
        <taxon>Bacteria</taxon>
        <taxon>Bacillati</taxon>
        <taxon>Actinomycetota</taxon>
        <taxon>Actinomycetes</taxon>
        <taxon>Kitasatosporales</taxon>
        <taxon>Streptomycetaceae</taxon>
        <taxon>Streptomyces</taxon>
    </lineage>
</organism>
<keyword evidence="2" id="KW-0472">Membrane</keyword>
<proteinExistence type="predicted"/>
<dbReference type="Pfam" id="PF12696">
    <property type="entry name" value="TraG-D_C"/>
    <property type="match status" value="1"/>
</dbReference>
<dbReference type="KEGG" id="scoe:CP976_20790"/>
<feature type="region of interest" description="Disordered" evidence="1">
    <location>
        <begin position="129"/>
        <end position="206"/>
    </location>
</feature>
<feature type="transmembrane region" description="Helical" evidence="2">
    <location>
        <begin position="89"/>
        <end position="113"/>
    </location>
</feature>
<feature type="domain" description="TraD/TraG TraM recognition site" evidence="3">
    <location>
        <begin position="470"/>
        <end position="519"/>
    </location>
</feature>
<keyword evidence="2" id="KW-1133">Transmembrane helix</keyword>
<accession>A0A5J6I639</accession>
<dbReference type="Proteomes" id="UP000326598">
    <property type="component" value="Chromosome"/>
</dbReference>
<evidence type="ECO:0000313" key="5">
    <source>
        <dbReference type="Proteomes" id="UP000326598"/>
    </source>
</evidence>
<feature type="compositionally biased region" description="Low complexity" evidence="1">
    <location>
        <begin position="189"/>
        <end position="205"/>
    </location>
</feature>
<evidence type="ECO:0000256" key="1">
    <source>
        <dbReference type="SAM" id="MobiDB-lite"/>
    </source>
</evidence>
<keyword evidence="2" id="KW-0812">Transmembrane</keyword>
<sequence length="522" mass="55862">MRPDDRTQRDHQGGIPDGLLVGILAFILGMTLLVWTATGLAALFAHGSWPSGVTFTRTPLAMRGLIAQPHDIPGAWPDTPPGELSGYGLFWGLFIGQLMILVVLTVFVMGTLARWRAVRARRRAERAAAEERAASAGGAVHEAPTQHEVPAAEQHSAPTPAQHLPPASTPHDVPTPRRAVPEPTHVLEPTAPLAPAPAAAPTTPASLFGRERVGGWEKILVAPRESRQTTAIQAVRDAEGPALIVTSNPALWQETKDARAKLGPTHLYDPTHLCATPARLHWSPTAGCEDKATATGRATALLTPVRPTAKLDQALSDTAETLLRSYLHAAAIDGRTIRHVHRWSQGTQIQDAVRILRTNPKAAPGSAGELEGALTAHPERRDMAQQLTTRALAALSTVNIREACTPNRTDALALDSFVHEGGTLYVVGESIEDPRTNPGAMPLLTALVSSVVERGRHMAERSSSGRLDPPFTLVLDDVAAVAPLPQLPELLATGADRGMPTLALLRSREQGRARWPHDELPV</sequence>
<name>A0A5J6I639_STRC4</name>
<dbReference type="RefSeq" id="WP_150481742.1">
    <property type="nucleotide sequence ID" value="NZ_BMTB01000006.1"/>
</dbReference>
<dbReference type="GeneID" id="91418503"/>
<feature type="transmembrane region" description="Helical" evidence="2">
    <location>
        <begin position="20"/>
        <end position="45"/>
    </location>
</feature>
<dbReference type="SUPFAM" id="SSF52540">
    <property type="entry name" value="P-loop containing nucleoside triphosphate hydrolases"/>
    <property type="match status" value="1"/>
</dbReference>
<dbReference type="CDD" id="cd01127">
    <property type="entry name" value="TrwB_TraG_TraD_VirD4"/>
    <property type="match status" value="1"/>
</dbReference>
<gene>
    <name evidence="4" type="ORF">CP976_20790</name>
</gene>
<protein>
    <submittedName>
        <fullName evidence="4">Type VI secretion protein</fullName>
    </submittedName>
</protein>
<dbReference type="InterPro" id="IPR027417">
    <property type="entry name" value="P-loop_NTPase"/>
</dbReference>